<evidence type="ECO:0000313" key="1">
    <source>
        <dbReference type="EMBL" id="KRK32517.1"/>
    </source>
</evidence>
<dbReference type="PROSITE" id="PS00383">
    <property type="entry name" value="TYR_PHOSPHATASE_1"/>
    <property type="match status" value="1"/>
</dbReference>
<protein>
    <submittedName>
        <fullName evidence="1">Serine tyrosine protein phosphatase</fullName>
    </submittedName>
</protein>
<sequence length="268" mass="30306">MQEKTALHPQALPITTGDNFRELGGYPTQDGRQIKTHKVLRSGLLGNLDAHDLAFLTDYGVRWDVDFRSRDEVERQPDRVPDQAVYQYRPVFDYDQTQNSQTIDELKQRYQNQPNSAHQHMLQVYHNLVADPHAKQTYRQFFATLLSNTNPDEAVLFHCTAGKDRTGLGAVLFETALGVAPEVIWQDYLLTNQTAAPHIEKRLAELKAADASEDVLQNIHALLTVHPDYLNTALKEIKAEAGSVSAFLQQELALSAGDIRDLQQLYLQ</sequence>
<organism evidence="1 2">
    <name type="scientific">Loigolactobacillus bifermentans DSM 20003</name>
    <dbReference type="NCBI Taxonomy" id="1423726"/>
    <lineage>
        <taxon>Bacteria</taxon>
        <taxon>Bacillati</taxon>
        <taxon>Bacillota</taxon>
        <taxon>Bacilli</taxon>
        <taxon>Lactobacillales</taxon>
        <taxon>Lactobacillaceae</taxon>
        <taxon>Loigolactobacillus</taxon>
    </lineage>
</organism>
<name>A0A0R1GEI7_9LACO</name>
<comment type="caution">
    <text evidence="1">The sequence shown here is derived from an EMBL/GenBank/DDBJ whole genome shotgun (WGS) entry which is preliminary data.</text>
</comment>
<dbReference type="InterPro" id="IPR029021">
    <property type="entry name" value="Prot-tyrosine_phosphatase-like"/>
</dbReference>
<proteinExistence type="predicted"/>
<evidence type="ECO:0000313" key="2">
    <source>
        <dbReference type="Proteomes" id="UP000051461"/>
    </source>
</evidence>
<dbReference type="EMBL" id="AZDA01000140">
    <property type="protein sequence ID" value="KRK32517.1"/>
    <property type="molecule type" value="Genomic_DNA"/>
</dbReference>
<dbReference type="PATRIC" id="fig|1423726.3.peg.2016"/>
<accession>A0A0R1GEI7</accession>
<dbReference type="Proteomes" id="UP000051461">
    <property type="component" value="Unassembled WGS sequence"/>
</dbReference>
<dbReference type="GO" id="GO:0004721">
    <property type="term" value="F:phosphoprotein phosphatase activity"/>
    <property type="evidence" value="ECO:0007669"/>
    <property type="project" value="InterPro"/>
</dbReference>
<dbReference type="InterPro" id="IPR016130">
    <property type="entry name" value="Tyr_Pase_AS"/>
</dbReference>
<reference evidence="1 2" key="1">
    <citation type="journal article" date="2015" name="Genome Announc.">
        <title>Expanding the biotechnology potential of lactobacilli through comparative genomics of 213 strains and associated genera.</title>
        <authorList>
            <person name="Sun Z."/>
            <person name="Harris H.M."/>
            <person name="McCann A."/>
            <person name="Guo C."/>
            <person name="Argimon S."/>
            <person name="Zhang W."/>
            <person name="Yang X."/>
            <person name="Jeffery I.B."/>
            <person name="Cooney J.C."/>
            <person name="Kagawa T.F."/>
            <person name="Liu W."/>
            <person name="Song Y."/>
            <person name="Salvetti E."/>
            <person name="Wrobel A."/>
            <person name="Rasinkangas P."/>
            <person name="Parkhill J."/>
            <person name="Rea M.C."/>
            <person name="O'Sullivan O."/>
            <person name="Ritari J."/>
            <person name="Douillard F.P."/>
            <person name="Paul Ross R."/>
            <person name="Yang R."/>
            <person name="Briner A.E."/>
            <person name="Felis G.E."/>
            <person name="de Vos W.M."/>
            <person name="Barrangou R."/>
            <person name="Klaenhammer T.R."/>
            <person name="Caufield P.W."/>
            <person name="Cui Y."/>
            <person name="Zhang H."/>
            <person name="O'Toole P.W."/>
        </authorList>
    </citation>
    <scope>NUCLEOTIDE SEQUENCE [LARGE SCALE GENOMIC DNA]</scope>
    <source>
        <strain evidence="1 2">DSM 20003</strain>
    </source>
</reference>
<dbReference type="Pfam" id="PF13350">
    <property type="entry name" value="Y_phosphatase3"/>
    <property type="match status" value="1"/>
</dbReference>
<dbReference type="InterPro" id="IPR026893">
    <property type="entry name" value="Tyr/Ser_Pase_IphP-type"/>
</dbReference>
<dbReference type="STRING" id="1423726.FC07_GL001941"/>
<dbReference type="RefSeq" id="WP_057905788.1">
    <property type="nucleotide sequence ID" value="NZ_AZDA01000140.1"/>
</dbReference>
<dbReference type="SUPFAM" id="SSF52799">
    <property type="entry name" value="(Phosphotyrosine protein) phosphatases II"/>
    <property type="match status" value="1"/>
</dbReference>
<dbReference type="AlphaFoldDB" id="A0A0R1GEI7"/>
<dbReference type="Gene3D" id="3.90.190.10">
    <property type="entry name" value="Protein tyrosine phosphatase superfamily"/>
    <property type="match status" value="1"/>
</dbReference>
<gene>
    <name evidence="1" type="ORF">FC07_GL001941</name>
</gene>
<dbReference type="OrthoDB" id="1188001at2"/>
<keyword evidence="2" id="KW-1185">Reference proteome</keyword>